<protein>
    <recommendedName>
        <fullName evidence="3">Pentapeptide repeat-containing protein</fullName>
    </recommendedName>
</protein>
<keyword evidence="2" id="KW-1185">Reference proteome</keyword>
<dbReference type="Proteomes" id="UP001285921">
    <property type="component" value="Unassembled WGS sequence"/>
</dbReference>
<sequence>MSLKVGPFDLRQSDISGAKWQEVRAEELVIDNVSLARTSINNVNMNAMKLNDVNMSEILVTDANMTGVNIRLANISHASIDHVYLIGTQFTNVVLPKEGEPQYKPDGQYEPTTFKNCSLSTALFNNCDLSNVNIDNCNIAGLRINGILISDLLKDL</sequence>
<name>A0ABQ6NSQ6_9BACL</name>
<accession>A0ABQ6NSQ6</accession>
<dbReference type="InterPro" id="IPR051082">
    <property type="entry name" value="Pentapeptide-BTB/POZ_domain"/>
</dbReference>
<dbReference type="PANTHER" id="PTHR14136">
    <property type="entry name" value="BTB_POZ DOMAIN-CONTAINING PROTEIN KCTD9"/>
    <property type="match status" value="1"/>
</dbReference>
<comment type="caution">
    <text evidence="1">The sequence shown here is derived from an EMBL/GenBank/DDBJ whole genome shotgun (WGS) entry which is preliminary data.</text>
</comment>
<dbReference type="RefSeq" id="WP_317981880.1">
    <property type="nucleotide sequence ID" value="NZ_BTCL01000026.1"/>
</dbReference>
<dbReference type="InterPro" id="IPR001646">
    <property type="entry name" value="5peptide_repeat"/>
</dbReference>
<dbReference type="EMBL" id="BTCL01000026">
    <property type="protein sequence ID" value="GMK48140.1"/>
    <property type="molecule type" value="Genomic_DNA"/>
</dbReference>
<evidence type="ECO:0008006" key="3">
    <source>
        <dbReference type="Google" id="ProtNLM"/>
    </source>
</evidence>
<dbReference type="PANTHER" id="PTHR14136:SF17">
    <property type="entry name" value="BTB_POZ DOMAIN-CONTAINING PROTEIN KCTD9"/>
    <property type="match status" value="1"/>
</dbReference>
<evidence type="ECO:0000313" key="2">
    <source>
        <dbReference type="Proteomes" id="UP001285921"/>
    </source>
</evidence>
<dbReference type="Pfam" id="PF00805">
    <property type="entry name" value="Pentapeptide"/>
    <property type="match status" value="1"/>
</dbReference>
<evidence type="ECO:0000313" key="1">
    <source>
        <dbReference type="EMBL" id="GMK48140.1"/>
    </source>
</evidence>
<gene>
    <name evidence="1" type="ORF">PghCCS26_52700</name>
</gene>
<dbReference type="Gene3D" id="2.160.20.80">
    <property type="entry name" value="E3 ubiquitin-protein ligase SopA"/>
    <property type="match status" value="1"/>
</dbReference>
<dbReference type="SUPFAM" id="SSF141571">
    <property type="entry name" value="Pentapeptide repeat-like"/>
    <property type="match status" value="1"/>
</dbReference>
<proteinExistence type="predicted"/>
<organism evidence="1 2">
    <name type="scientific">Paenibacillus glycanilyticus</name>
    <dbReference type="NCBI Taxonomy" id="126569"/>
    <lineage>
        <taxon>Bacteria</taxon>
        <taxon>Bacillati</taxon>
        <taxon>Bacillota</taxon>
        <taxon>Bacilli</taxon>
        <taxon>Bacillales</taxon>
        <taxon>Paenibacillaceae</taxon>
        <taxon>Paenibacillus</taxon>
    </lineage>
</organism>
<reference evidence="1 2" key="1">
    <citation type="submission" date="2023-05" db="EMBL/GenBank/DDBJ databases">
        <title>Draft genome of Paenibacillus sp. CCS26.</title>
        <authorList>
            <person name="Akita H."/>
            <person name="Shinto Y."/>
            <person name="Kimura Z."/>
        </authorList>
    </citation>
    <scope>NUCLEOTIDE SEQUENCE [LARGE SCALE GENOMIC DNA]</scope>
    <source>
        <strain evidence="1 2">CCS26</strain>
    </source>
</reference>